<accession>A0A8H3L112</accession>
<dbReference type="OrthoDB" id="3039677at2759"/>
<protein>
    <submittedName>
        <fullName evidence="1">Uncharacterized protein</fullName>
    </submittedName>
</protein>
<dbReference type="Pfam" id="PF02992">
    <property type="entry name" value="Transposase_21"/>
    <property type="match status" value="1"/>
</dbReference>
<dbReference type="EMBL" id="BLAL01000044">
    <property type="protein sequence ID" value="GES79527.1"/>
    <property type="molecule type" value="Genomic_DNA"/>
</dbReference>
<dbReference type="InterPro" id="IPR004242">
    <property type="entry name" value="Transposase_21"/>
</dbReference>
<name>A0A8H3L112_9GLOM</name>
<evidence type="ECO:0000313" key="1">
    <source>
        <dbReference type="EMBL" id="GES79527.1"/>
    </source>
</evidence>
<proteinExistence type="predicted"/>
<sequence length="210" mass="24643">MSCRKWSERKNGTEALFDIYDGRVWKSFTDDDGALFFTKEFADTHIGLMLNMDWFQPFVNSQYSVGVIYAVFCNLPRNERFKPHNILTLAVMPGPKEPSQHEINNYLYPIVNQLNRLWNGYFIKTNEHNNGRFVRGAIIGCSSDVPASQKLCGFISAHLDDWFVERDINEIREKASEWKQCATEEARRAHISEHHVRWSEIYRLLYFNPV</sequence>
<evidence type="ECO:0000313" key="2">
    <source>
        <dbReference type="Proteomes" id="UP000615446"/>
    </source>
</evidence>
<organism evidence="1 2">
    <name type="scientific">Rhizophagus clarus</name>
    <dbReference type="NCBI Taxonomy" id="94130"/>
    <lineage>
        <taxon>Eukaryota</taxon>
        <taxon>Fungi</taxon>
        <taxon>Fungi incertae sedis</taxon>
        <taxon>Mucoromycota</taxon>
        <taxon>Glomeromycotina</taxon>
        <taxon>Glomeromycetes</taxon>
        <taxon>Glomerales</taxon>
        <taxon>Glomeraceae</taxon>
        <taxon>Rhizophagus</taxon>
    </lineage>
</organism>
<dbReference type="AlphaFoldDB" id="A0A8H3L112"/>
<gene>
    <name evidence="1" type="ORF">RCL2_000682700</name>
</gene>
<comment type="caution">
    <text evidence="1">The sequence shown here is derived from an EMBL/GenBank/DDBJ whole genome shotgun (WGS) entry which is preliminary data.</text>
</comment>
<dbReference type="Proteomes" id="UP000615446">
    <property type="component" value="Unassembled WGS sequence"/>
</dbReference>
<reference evidence="1" key="1">
    <citation type="submission" date="2019-10" db="EMBL/GenBank/DDBJ databases">
        <title>Conservation and host-specific expression of non-tandemly repeated heterogenous ribosome RNA gene in arbuscular mycorrhizal fungi.</title>
        <authorList>
            <person name="Maeda T."/>
            <person name="Kobayashi Y."/>
            <person name="Nakagawa T."/>
            <person name="Ezawa T."/>
            <person name="Yamaguchi K."/>
            <person name="Bino T."/>
            <person name="Nishimoto Y."/>
            <person name="Shigenobu S."/>
            <person name="Kawaguchi M."/>
        </authorList>
    </citation>
    <scope>NUCLEOTIDE SEQUENCE</scope>
    <source>
        <strain evidence="1">HR1</strain>
    </source>
</reference>